<evidence type="ECO:0000256" key="2">
    <source>
        <dbReference type="ARBA" id="ARBA00006000"/>
    </source>
</evidence>
<dbReference type="NCBIfam" id="TIGR01657">
    <property type="entry name" value="P-ATPase-V"/>
    <property type="match status" value="1"/>
</dbReference>
<dbReference type="GO" id="GO:0016887">
    <property type="term" value="F:ATP hydrolysis activity"/>
    <property type="evidence" value="ECO:0007669"/>
    <property type="project" value="InterPro"/>
</dbReference>
<dbReference type="SUPFAM" id="SSF56784">
    <property type="entry name" value="HAD-like"/>
    <property type="match status" value="1"/>
</dbReference>
<evidence type="ECO:0000313" key="14">
    <source>
        <dbReference type="Proteomes" id="UP000078046"/>
    </source>
</evidence>
<dbReference type="EMBL" id="LWCA01000641">
    <property type="protein sequence ID" value="OAF67515.1"/>
    <property type="molecule type" value="Genomic_DNA"/>
</dbReference>
<keyword evidence="10 11" id="KW-0472">Membrane</keyword>
<feature type="transmembrane region" description="Helical" evidence="11">
    <location>
        <begin position="886"/>
        <end position="905"/>
    </location>
</feature>
<feature type="transmembrane region" description="Helical" evidence="11">
    <location>
        <begin position="1088"/>
        <end position="1111"/>
    </location>
</feature>
<keyword evidence="8" id="KW-1278">Translocase</keyword>
<dbReference type="InterPro" id="IPR006544">
    <property type="entry name" value="P-type_TPase_V"/>
</dbReference>
<dbReference type="PROSITE" id="PS01229">
    <property type="entry name" value="COF_2"/>
    <property type="match status" value="1"/>
</dbReference>
<dbReference type="Proteomes" id="UP000078046">
    <property type="component" value="Unassembled WGS sequence"/>
</dbReference>
<dbReference type="SUPFAM" id="SSF81653">
    <property type="entry name" value="Calcium ATPase, transduction domain A"/>
    <property type="match status" value="1"/>
</dbReference>
<dbReference type="GO" id="GO:0006874">
    <property type="term" value="P:intracellular calcium ion homeostasis"/>
    <property type="evidence" value="ECO:0007669"/>
    <property type="project" value="TreeGrafter"/>
</dbReference>
<comment type="subcellular location">
    <subcellularLocation>
        <location evidence="1">Membrane</location>
        <topology evidence="1">Multi-pass membrane protein</topology>
    </subcellularLocation>
</comment>
<dbReference type="PROSITE" id="PS51257">
    <property type="entry name" value="PROKAR_LIPOPROTEIN"/>
    <property type="match status" value="1"/>
</dbReference>
<evidence type="ECO:0000256" key="4">
    <source>
        <dbReference type="ARBA" id="ARBA00022723"/>
    </source>
</evidence>
<dbReference type="Pfam" id="PF00122">
    <property type="entry name" value="E1-E2_ATPase"/>
    <property type="match status" value="1"/>
</dbReference>
<comment type="caution">
    <text evidence="13">The sequence shown here is derived from an EMBL/GenBank/DDBJ whole genome shotgun (WGS) entry which is preliminary data.</text>
</comment>
<dbReference type="InterPro" id="IPR023214">
    <property type="entry name" value="HAD_sf"/>
</dbReference>
<dbReference type="SFLD" id="SFLDS00003">
    <property type="entry name" value="Haloacid_Dehalogenase"/>
    <property type="match status" value="1"/>
</dbReference>
<evidence type="ECO:0000259" key="12">
    <source>
        <dbReference type="Pfam" id="PF00122"/>
    </source>
</evidence>
<dbReference type="InterPro" id="IPR018303">
    <property type="entry name" value="ATPase_P-typ_P_site"/>
</dbReference>
<keyword evidence="9 11" id="KW-1133">Transmembrane helix</keyword>
<evidence type="ECO:0000256" key="7">
    <source>
        <dbReference type="ARBA" id="ARBA00022842"/>
    </source>
</evidence>
<dbReference type="GO" id="GO:0005524">
    <property type="term" value="F:ATP binding"/>
    <property type="evidence" value="ECO:0007669"/>
    <property type="project" value="UniProtKB-KW"/>
</dbReference>
<evidence type="ECO:0000313" key="13">
    <source>
        <dbReference type="EMBL" id="OAF67515.1"/>
    </source>
</evidence>
<accession>A0A177AZT5</accession>
<dbReference type="SUPFAM" id="SSF81665">
    <property type="entry name" value="Calcium ATPase, transmembrane domain M"/>
    <property type="match status" value="1"/>
</dbReference>
<dbReference type="InterPro" id="IPR036412">
    <property type="entry name" value="HAD-like_sf"/>
</dbReference>
<dbReference type="InterPro" id="IPR059000">
    <property type="entry name" value="ATPase_P-type_domA"/>
</dbReference>
<keyword evidence="4" id="KW-0479">Metal-binding</keyword>
<dbReference type="GO" id="GO:0005789">
    <property type="term" value="C:endoplasmic reticulum membrane"/>
    <property type="evidence" value="ECO:0007669"/>
    <property type="project" value="TreeGrafter"/>
</dbReference>
<evidence type="ECO:0000256" key="1">
    <source>
        <dbReference type="ARBA" id="ARBA00004141"/>
    </source>
</evidence>
<feature type="transmembrane region" description="Helical" evidence="11">
    <location>
        <begin position="917"/>
        <end position="936"/>
    </location>
</feature>
<dbReference type="GO" id="GO:0046872">
    <property type="term" value="F:metal ion binding"/>
    <property type="evidence" value="ECO:0007669"/>
    <property type="project" value="UniProtKB-KW"/>
</dbReference>
<dbReference type="SUPFAM" id="SSF81660">
    <property type="entry name" value="Metal cation-transporting ATPase, ATP-binding domain N"/>
    <property type="match status" value="1"/>
</dbReference>
<protein>
    <recommendedName>
        <fullName evidence="12">P-type ATPase A domain-containing protein</fullName>
    </recommendedName>
</protein>
<feature type="transmembrane region" description="Helical" evidence="11">
    <location>
        <begin position="380"/>
        <end position="402"/>
    </location>
</feature>
<dbReference type="Pfam" id="PF13246">
    <property type="entry name" value="Cation_ATPase"/>
    <property type="match status" value="1"/>
</dbReference>
<evidence type="ECO:0000256" key="3">
    <source>
        <dbReference type="ARBA" id="ARBA00022692"/>
    </source>
</evidence>
<keyword evidence="6" id="KW-0067">ATP-binding</keyword>
<dbReference type="GO" id="GO:0019829">
    <property type="term" value="F:ATPase-coupled monoatomic cation transmembrane transporter activity"/>
    <property type="evidence" value="ECO:0007669"/>
    <property type="project" value="TreeGrafter"/>
</dbReference>
<feature type="transmembrane region" description="Helical" evidence="11">
    <location>
        <begin position="956"/>
        <end position="978"/>
    </location>
</feature>
<dbReference type="Gene3D" id="2.70.150.10">
    <property type="entry name" value="Calcium-transporting ATPase, cytoplasmic transduction domain A"/>
    <property type="match status" value="1"/>
</dbReference>
<dbReference type="PROSITE" id="PS00154">
    <property type="entry name" value="ATPASE_E1_E2"/>
    <property type="match status" value="1"/>
</dbReference>
<dbReference type="InterPro" id="IPR023299">
    <property type="entry name" value="ATPase_P-typ_cyto_dom_N"/>
</dbReference>
<dbReference type="OrthoDB" id="48943at2759"/>
<proteinExistence type="inferred from homology"/>
<dbReference type="PRINTS" id="PR00119">
    <property type="entry name" value="CATATPASE"/>
</dbReference>
<evidence type="ECO:0000256" key="11">
    <source>
        <dbReference type="SAM" id="Phobius"/>
    </source>
</evidence>
<feature type="transmembrane region" description="Helical" evidence="11">
    <location>
        <begin position="175"/>
        <end position="194"/>
    </location>
</feature>
<dbReference type="Gene3D" id="3.40.1110.10">
    <property type="entry name" value="Calcium-transporting ATPase, cytoplasmic domain N"/>
    <property type="match status" value="1"/>
</dbReference>
<keyword evidence="3 11" id="KW-0812">Transmembrane</keyword>
<dbReference type="InterPro" id="IPR044492">
    <property type="entry name" value="P_typ_ATPase_HD_dom"/>
</dbReference>
<gene>
    <name evidence="13" type="ORF">A3Q56_04744</name>
</gene>
<dbReference type="InterPro" id="IPR008250">
    <property type="entry name" value="ATPase_P-typ_transduc_dom_A_sf"/>
</dbReference>
<feature type="transmembrane region" description="Helical" evidence="11">
    <location>
        <begin position="42"/>
        <end position="66"/>
    </location>
</feature>
<dbReference type="InterPro" id="IPR001757">
    <property type="entry name" value="P_typ_ATPase"/>
</dbReference>
<name>A0A177AZT5_9BILA</name>
<evidence type="ECO:0000256" key="8">
    <source>
        <dbReference type="ARBA" id="ARBA00022967"/>
    </source>
</evidence>
<comment type="similarity">
    <text evidence="2">Belongs to the cation transport ATPase (P-type) (TC 3.A.3) family. Type V subfamily.</text>
</comment>
<keyword evidence="7" id="KW-0460">Magnesium</keyword>
<dbReference type="Gene3D" id="3.40.50.1000">
    <property type="entry name" value="HAD superfamily/HAD-like"/>
    <property type="match status" value="1"/>
</dbReference>
<dbReference type="SFLD" id="SFLDF00027">
    <property type="entry name" value="p-type_atpase"/>
    <property type="match status" value="1"/>
</dbReference>
<feature type="transmembrane region" description="Helical" evidence="11">
    <location>
        <begin position="14"/>
        <end position="36"/>
    </location>
</feature>
<evidence type="ECO:0000256" key="5">
    <source>
        <dbReference type="ARBA" id="ARBA00022741"/>
    </source>
</evidence>
<sequence>MGIKEIKLLKTKTIFKSLIFQFYLVLYACLCYAAITGLWIDIIVYCLIILTIVSKCILILMSYWFVWIRVKIMYKKCDSISECDYLHVIPFENKGIEEILKYIEKDGSLYFIYQKTKYYYDSETQEFNLLKFPIDWKISKYLDWAGHSNESLEQYSEKYGDNGLEIQIPKFSKLFLERCTNPFFIFQFICVFLWMLYEYWMYPLFTALMLVVFESILVTEQMKNLKLIHSIGNKEFIIKVYRYRKWIQISTKKLVPGDIVSICNSTTLAADMILIKGTCIIDESMLTGESVPVNKEPLQFSHEDDVFDISKSKLHFLYSGTQIIQVTGKTDIPCKSNEFKKQTGCVAIVVRTSFYTEQGSLMRTILYGSQRMTANNKETLFFILFLLTFALAAAFYLLWYGLEDDSKSKYTLLLECAIIITNVVPPELPLQLSLAVNSSLVSLVKLGIYCTEPFRIPYSGKLDICCFDKTGTLTHLKPQIAGIITHDSVVAGSSIPIYDANKLSHLVIKILAACNSVSVINKKKIGDPLEIELMNFVKFNFVSESSVSSSQFKALGTIKILKKFHFYSELGRMSTIVSFSIEGIQKTVVLTKGAPEIIYNYLKPDQIPKQYTHIHELATYRGSRVLALAYKIMEGNICSSRIHSLTRESIESNLIFSGFVEINNAIKKETINSIFELRKLMKIRCIMITGDNIYTASYVAKKIGMFDNSKIFQICNVKHDYIVLREIATDSKKVEIDYKTLFGYLQQQKIELAISGPDFGRIQLEDLNPPIYLKLMSNVRVFSRTCPKQKEQILYFYKKNGFITLMCGDGTNDVGALKQAHVGVALLDGDEKETKVKPKFRNLVDEMNNDNTIVKLGDASIAAPFTSKVPNISTVSSIILQGRSTLTITLQMFKILAVNALLLAYSQSVLYLDGIKFSDTQSTFQAMLLIGCFLFITRVKPLKKPVPTDPPPSKFFTFPTVSIIFIQSLLHLISVVYINRICKSLSPMEPLPVNLDSTVDSPVSKEEIFVPSLIKSCTYILSTALQIITFSVNYKGYPYNQSLFENKPMFYSILFSSSLTVALLFNVYPDLNEYMELVHINNDVKLALLFTILANGFIGYISDRLVQYLFVNKNPKMTV</sequence>
<evidence type="ECO:0000256" key="9">
    <source>
        <dbReference type="ARBA" id="ARBA00022989"/>
    </source>
</evidence>
<feature type="transmembrane region" description="Helical" evidence="11">
    <location>
        <begin position="1049"/>
        <end position="1068"/>
    </location>
</feature>
<organism evidence="13 14">
    <name type="scientific">Intoshia linei</name>
    <dbReference type="NCBI Taxonomy" id="1819745"/>
    <lineage>
        <taxon>Eukaryota</taxon>
        <taxon>Metazoa</taxon>
        <taxon>Spiralia</taxon>
        <taxon>Lophotrochozoa</taxon>
        <taxon>Mesozoa</taxon>
        <taxon>Orthonectida</taxon>
        <taxon>Rhopaluridae</taxon>
        <taxon>Intoshia</taxon>
    </lineage>
</organism>
<dbReference type="SFLD" id="SFLDG00002">
    <property type="entry name" value="C1.7:_P-type_atpase_like"/>
    <property type="match status" value="1"/>
</dbReference>
<keyword evidence="14" id="KW-1185">Reference proteome</keyword>
<dbReference type="PANTHER" id="PTHR45630">
    <property type="entry name" value="CATION-TRANSPORTING ATPASE-RELATED"/>
    <property type="match status" value="1"/>
</dbReference>
<feature type="domain" description="P-type ATPase A" evidence="12">
    <location>
        <begin position="239"/>
        <end position="330"/>
    </location>
</feature>
<dbReference type="AlphaFoldDB" id="A0A177AZT5"/>
<keyword evidence="5" id="KW-0547">Nucleotide-binding</keyword>
<dbReference type="NCBIfam" id="TIGR01494">
    <property type="entry name" value="ATPase_P-type"/>
    <property type="match status" value="1"/>
</dbReference>
<dbReference type="GO" id="GO:0015662">
    <property type="term" value="F:P-type ion transporter activity"/>
    <property type="evidence" value="ECO:0007669"/>
    <property type="project" value="TreeGrafter"/>
</dbReference>
<reference evidence="13 14" key="1">
    <citation type="submission" date="2016-04" db="EMBL/GenBank/DDBJ databases">
        <title>The genome of Intoshia linei affirms orthonectids as highly simplified spiralians.</title>
        <authorList>
            <person name="Mikhailov K.V."/>
            <person name="Slusarev G.S."/>
            <person name="Nikitin M.A."/>
            <person name="Logacheva M.D."/>
            <person name="Penin A."/>
            <person name="Aleoshin V."/>
            <person name="Panchin Y.V."/>
        </authorList>
    </citation>
    <scope>NUCLEOTIDE SEQUENCE [LARGE SCALE GENOMIC DNA]</scope>
    <source>
        <strain evidence="13">Intl2013</strain>
        <tissue evidence="13">Whole animal</tissue>
    </source>
</reference>
<dbReference type="InterPro" id="IPR023298">
    <property type="entry name" value="ATPase_P-typ_TM_dom_sf"/>
</dbReference>
<evidence type="ECO:0000256" key="10">
    <source>
        <dbReference type="ARBA" id="ARBA00023136"/>
    </source>
</evidence>
<evidence type="ECO:0000256" key="6">
    <source>
        <dbReference type="ARBA" id="ARBA00022840"/>
    </source>
</evidence>
<feature type="transmembrane region" description="Helical" evidence="11">
    <location>
        <begin position="200"/>
        <end position="219"/>
    </location>
</feature>
<dbReference type="PANTHER" id="PTHR45630:SF7">
    <property type="entry name" value="ENDOPLASMIC RETICULUM TRANSMEMBRANE HELIX TRANSLOCASE"/>
    <property type="match status" value="1"/>
</dbReference>